<organism evidence="2 3">
    <name type="scientific">Ambispora leptoticha</name>
    <dbReference type="NCBI Taxonomy" id="144679"/>
    <lineage>
        <taxon>Eukaryota</taxon>
        <taxon>Fungi</taxon>
        <taxon>Fungi incertae sedis</taxon>
        <taxon>Mucoromycota</taxon>
        <taxon>Glomeromycotina</taxon>
        <taxon>Glomeromycetes</taxon>
        <taxon>Archaeosporales</taxon>
        <taxon>Ambisporaceae</taxon>
        <taxon>Ambispora</taxon>
    </lineage>
</organism>
<evidence type="ECO:0000256" key="1">
    <source>
        <dbReference type="ARBA" id="ARBA00038101"/>
    </source>
</evidence>
<comment type="caution">
    <text evidence="2">The sequence shown here is derived from an EMBL/GenBank/DDBJ whole genome shotgun (WGS) entry which is preliminary data.</text>
</comment>
<comment type="similarity">
    <text evidence="1">Belongs to the sel-1 family.</text>
</comment>
<dbReference type="Gene3D" id="1.25.40.10">
    <property type="entry name" value="Tetratricopeptide repeat domain"/>
    <property type="match status" value="1"/>
</dbReference>
<dbReference type="PANTHER" id="PTHR11102:SF160">
    <property type="entry name" value="ERAD-ASSOCIATED E3 UBIQUITIN-PROTEIN LIGASE COMPONENT HRD3"/>
    <property type="match status" value="1"/>
</dbReference>
<sequence length="101" mass="11546">TELCLSLAIEYYRMSAIRGNVWGMIQLARRYQAGIGTPKNIDKAIYWYQKALEIGCEKAKTELDNLMKSLSSSSKFPSLTSIRCGIISRNTIKKRHQAFRI</sequence>
<feature type="non-terminal residue" evidence="2">
    <location>
        <position position="1"/>
    </location>
</feature>
<dbReference type="InterPro" id="IPR050767">
    <property type="entry name" value="Sel1_AlgK"/>
</dbReference>
<dbReference type="SUPFAM" id="SSF81901">
    <property type="entry name" value="HCP-like"/>
    <property type="match status" value="1"/>
</dbReference>
<dbReference type="Pfam" id="PF08238">
    <property type="entry name" value="Sel1"/>
    <property type="match status" value="2"/>
</dbReference>
<name>A0A9N9IYW1_9GLOM</name>
<proteinExistence type="inferred from homology"/>
<dbReference type="EMBL" id="CAJVPS010042749">
    <property type="protein sequence ID" value="CAG8754567.1"/>
    <property type="molecule type" value="Genomic_DNA"/>
</dbReference>
<dbReference type="SMART" id="SM00671">
    <property type="entry name" value="SEL1"/>
    <property type="match status" value="1"/>
</dbReference>
<reference evidence="2" key="1">
    <citation type="submission" date="2021-06" db="EMBL/GenBank/DDBJ databases">
        <authorList>
            <person name="Kallberg Y."/>
            <person name="Tangrot J."/>
            <person name="Rosling A."/>
        </authorList>
    </citation>
    <scope>NUCLEOTIDE SEQUENCE</scope>
    <source>
        <strain evidence="2">FL130A</strain>
    </source>
</reference>
<dbReference type="Proteomes" id="UP000789508">
    <property type="component" value="Unassembled WGS sequence"/>
</dbReference>
<dbReference type="AlphaFoldDB" id="A0A9N9IYW1"/>
<evidence type="ECO:0000313" key="2">
    <source>
        <dbReference type="EMBL" id="CAG8754567.1"/>
    </source>
</evidence>
<dbReference type="OrthoDB" id="2425131at2759"/>
<keyword evidence="3" id="KW-1185">Reference proteome</keyword>
<evidence type="ECO:0000313" key="3">
    <source>
        <dbReference type="Proteomes" id="UP000789508"/>
    </source>
</evidence>
<gene>
    <name evidence="2" type="ORF">ALEPTO_LOCUS13423</name>
</gene>
<protein>
    <submittedName>
        <fullName evidence="2">11884_t:CDS:1</fullName>
    </submittedName>
</protein>
<accession>A0A9N9IYW1</accession>
<dbReference type="InterPro" id="IPR011990">
    <property type="entry name" value="TPR-like_helical_dom_sf"/>
</dbReference>
<dbReference type="PANTHER" id="PTHR11102">
    <property type="entry name" value="SEL-1-LIKE PROTEIN"/>
    <property type="match status" value="1"/>
</dbReference>
<dbReference type="InterPro" id="IPR006597">
    <property type="entry name" value="Sel1-like"/>
</dbReference>